<reference evidence="4 5" key="1">
    <citation type="submission" date="2016-10" db="EMBL/GenBank/DDBJ databases">
        <title>Genome sequence of the ascomycete fungus Penicillium subrubescens.</title>
        <authorList>
            <person name="De Vries R.P."/>
            <person name="Peng M."/>
            <person name="Dilokpimol A."/>
            <person name="Hilden K."/>
            <person name="Makela M.R."/>
            <person name="Grigoriev I."/>
            <person name="Riley R."/>
            <person name="Granchi Z."/>
        </authorList>
    </citation>
    <scope>NUCLEOTIDE SEQUENCE [LARGE SCALE GENOMIC DNA]</scope>
    <source>
        <strain evidence="4 5">CBS 132785</strain>
    </source>
</reference>
<evidence type="ECO:0000256" key="1">
    <source>
        <dbReference type="SAM" id="MobiDB-lite"/>
    </source>
</evidence>
<gene>
    <name evidence="4" type="ORF">PENSUB_11096</name>
</gene>
<dbReference type="InterPro" id="IPR010839">
    <property type="entry name" value="AtuA_N"/>
</dbReference>
<sequence>MLTKRPLRVGNASGATGDSPNAMRRMAQDGNIDVIVGDWLSEMNIAWNAIAKSQDPSLGYEAGFLMQLGESIDLIVERDIKVVTNAGALNTAALAGETRKMCLERGHRETKIAMVLGDDISDLIKDPETRRGLVHLDHADWQFEDWPMEAHCGVAYIGAWGIVEALNAGANIVICGRVTDASPVIGAAAWWYQWHRDAWDSLAGALVAGHLIECGPYVTGANFSGFKELLPQLVDLSFPIAEISEDGTCVITKCEQYAGAVTKHNTTAQFLYELQGDHYLNPDVVANLHNVQIQDLGPDRIRVCGITGVPPPATTKAIIAAPGGYQAEATFYINGLDVAEKTEMMRNQLSHIFRDHRFSKLSIELYGSPAVDPKSQQAGTVSLRVFAQARNLEDIFASKFKIPIYALRMQSYPGYHMNLDFRTMDPKPFMEIFPATINCSLLEHRVHFLPDGPELPITASPSTTKPMARPSYETLHPTPLSTFGPTQQAPLGSIVHSRSGDKANNSNIGFFVRNEDEYPWLQSFLTTPRLKELFGEDWLEKTEDGIERRVERCEFPGILAVHFRVLDFLDGGIASSSRIDGLGKGVGEYLRSRVVPVPVKFLERGWI</sequence>
<keyword evidence="5" id="KW-1185">Reference proteome</keyword>
<dbReference type="InterPro" id="IPR056362">
    <property type="entry name" value="AtuA-like_ferredoxin_dom"/>
</dbReference>
<evidence type="ECO:0008006" key="6">
    <source>
        <dbReference type="Google" id="ProtNLM"/>
    </source>
</evidence>
<evidence type="ECO:0000259" key="3">
    <source>
        <dbReference type="Pfam" id="PF23544"/>
    </source>
</evidence>
<dbReference type="STRING" id="1316194.A0A1Q5T5T4"/>
<evidence type="ECO:0000259" key="2">
    <source>
        <dbReference type="Pfam" id="PF07287"/>
    </source>
</evidence>
<evidence type="ECO:0000313" key="4">
    <source>
        <dbReference type="EMBL" id="OKO95584.1"/>
    </source>
</evidence>
<dbReference type="Proteomes" id="UP000186955">
    <property type="component" value="Unassembled WGS sequence"/>
</dbReference>
<dbReference type="PANTHER" id="PTHR47585:SF1">
    <property type="entry name" value="DUF1446 DOMAIN-CONTAINING PROTEIN"/>
    <property type="match status" value="1"/>
</dbReference>
<comment type="caution">
    <text evidence="4">The sequence shown here is derived from an EMBL/GenBank/DDBJ whole genome shotgun (WGS) entry which is preliminary data.</text>
</comment>
<feature type="domain" description="AtuA-like ferredoxin-fold" evidence="3">
    <location>
        <begin position="490"/>
        <end position="593"/>
    </location>
</feature>
<protein>
    <recommendedName>
        <fullName evidence="6">DUF1446 domain-containing protein</fullName>
    </recommendedName>
</protein>
<dbReference type="OrthoDB" id="10265871at2759"/>
<feature type="domain" description="Acyclic terpene utilisation N-terminal" evidence="2">
    <location>
        <begin position="7"/>
        <end position="448"/>
    </location>
</feature>
<dbReference type="PANTHER" id="PTHR47585">
    <property type="match status" value="1"/>
</dbReference>
<name>A0A1Q5T5T4_9EURO</name>
<organism evidence="4 5">
    <name type="scientific">Penicillium subrubescens</name>
    <dbReference type="NCBI Taxonomy" id="1316194"/>
    <lineage>
        <taxon>Eukaryota</taxon>
        <taxon>Fungi</taxon>
        <taxon>Dikarya</taxon>
        <taxon>Ascomycota</taxon>
        <taxon>Pezizomycotina</taxon>
        <taxon>Eurotiomycetes</taxon>
        <taxon>Eurotiomycetidae</taxon>
        <taxon>Eurotiales</taxon>
        <taxon>Aspergillaceae</taxon>
        <taxon>Penicillium</taxon>
    </lineage>
</organism>
<dbReference type="Pfam" id="PF23544">
    <property type="entry name" value="AtuA_ferredoxin"/>
    <property type="match status" value="1"/>
</dbReference>
<proteinExistence type="predicted"/>
<dbReference type="AlphaFoldDB" id="A0A1Q5T5T4"/>
<evidence type="ECO:0000313" key="5">
    <source>
        <dbReference type="Proteomes" id="UP000186955"/>
    </source>
</evidence>
<feature type="region of interest" description="Disordered" evidence="1">
    <location>
        <begin position="1"/>
        <end position="21"/>
    </location>
</feature>
<dbReference type="Pfam" id="PF07287">
    <property type="entry name" value="AtuA"/>
    <property type="match status" value="1"/>
</dbReference>
<accession>A0A1Q5T5T4</accession>
<dbReference type="EMBL" id="MNBE01000702">
    <property type="protein sequence ID" value="OKO95584.1"/>
    <property type="molecule type" value="Genomic_DNA"/>
</dbReference>